<evidence type="ECO:0000256" key="2">
    <source>
        <dbReference type="SAM" id="SignalP"/>
    </source>
</evidence>
<dbReference type="PANTHER" id="PTHR47572:SF4">
    <property type="entry name" value="LACTONASE DRP35"/>
    <property type="match status" value="1"/>
</dbReference>
<feature type="signal peptide" evidence="2">
    <location>
        <begin position="1"/>
        <end position="20"/>
    </location>
</feature>
<feature type="chain" id="PRO_5023856669" evidence="2">
    <location>
        <begin position="21"/>
        <end position="330"/>
    </location>
</feature>
<gene>
    <name evidence="5" type="ORF">F4U95_00650</name>
    <name evidence="4" type="ORF">F4U96_00650</name>
</gene>
<dbReference type="InterPro" id="IPR051262">
    <property type="entry name" value="SMP-30/CGR1_Lactonase"/>
</dbReference>
<comment type="caution">
    <text evidence="5">The sequence shown here is derived from an EMBL/GenBank/DDBJ whole genome shotgun (WGS) entry which is preliminary data.</text>
</comment>
<keyword evidence="7" id="KW-1185">Reference proteome</keyword>
<name>A0A5J5IB01_9SPHN</name>
<dbReference type="PROSITE" id="PS51318">
    <property type="entry name" value="TAT"/>
    <property type="match status" value="1"/>
</dbReference>
<evidence type="ECO:0000313" key="7">
    <source>
        <dbReference type="Proteomes" id="UP000326364"/>
    </source>
</evidence>
<evidence type="ECO:0000313" key="6">
    <source>
        <dbReference type="Proteomes" id="UP000325933"/>
    </source>
</evidence>
<dbReference type="Proteomes" id="UP000325933">
    <property type="component" value="Unassembled WGS sequence"/>
</dbReference>
<dbReference type="InterPro" id="IPR006311">
    <property type="entry name" value="TAT_signal"/>
</dbReference>
<dbReference type="AlphaFoldDB" id="A0A5J5IB01"/>
<keyword evidence="2" id="KW-0732">Signal</keyword>
<dbReference type="Proteomes" id="UP000326364">
    <property type="component" value="Unassembled WGS sequence"/>
</dbReference>
<evidence type="ECO:0000313" key="5">
    <source>
        <dbReference type="EMBL" id="KAA9033610.1"/>
    </source>
</evidence>
<dbReference type="PANTHER" id="PTHR47572">
    <property type="entry name" value="LIPOPROTEIN-RELATED"/>
    <property type="match status" value="1"/>
</dbReference>
<dbReference type="SUPFAM" id="SSF63829">
    <property type="entry name" value="Calcium-dependent phosphotriesterase"/>
    <property type="match status" value="1"/>
</dbReference>
<dbReference type="InterPro" id="IPR011042">
    <property type="entry name" value="6-blade_b-propeller_TolB-like"/>
</dbReference>
<sequence>MIARRTLLAGLASLPVAAMAAPAPAGFVKRLSPKLDAILPPSATVEFLAEGFRWAEGPVWVPQGDYLLFSDPPANIVYRWRQGEGAKPFLSPAGFQGVIPVGVREAGLNGLTIDKKGALIAADSGTRAIVHIDLRTRKRTILADRFDGKRFNSPNDLCIAPSGIIYFTDPPYGFTDGDKSALRELPHNGLYMLSPDGKVTLIDDTHRRPNGVAIAPDGRTLYLALSDEKQPEVRAYAIGADGRPTGQRLFHDFSAALAQGQPGLPDGIKVARSGHVFATGPGGVHIFTPEGDALGLIGTGKAVANICFGKDGASLFLTASDRLARVSLRV</sequence>
<protein>
    <submittedName>
        <fullName evidence="5">SMP-30/gluconolactonase/LRE family protein</fullName>
    </submittedName>
</protein>
<evidence type="ECO:0000259" key="3">
    <source>
        <dbReference type="Pfam" id="PF08450"/>
    </source>
</evidence>
<dbReference type="Gene3D" id="2.120.10.30">
    <property type="entry name" value="TolB, C-terminal domain"/>
    <property type="match status" value="1"/>
</dbReference>
<dbReference type="Pfam" id="PF08450">
    <property type="entry name" value="SGL"/>
    <property type="match status" value="1"/>
</dbReference>
<organism evidence="5 6">
    <name type="scientific">Sphingobium limneticum</name>
    <dbReference type="NCBI Taxonomy" id="1007511"/>
    <lineage>
        <taxon>Bacteria</taxon>
        <taxon>Pseudomonadati</taxon>
        <taxon>Pseudomonadota</taxon>
        <taxon>Alphaproteobacteria</taxon>
        <taxon>Sphingomonadales</taxon>
        <taxon>Sphingomonadaceae</taxon>
        <taxon>Sphingobium</taxon>
    </lineage>
</organism>
<accession>A0A5J5IB01</accession>
<dbReference type="EMBL" id="VYQB01000001">
    <property type="protein sequence ID" value="KAA9021249.1"/>
    <property type="molecule type" value="Genomic_DNA"/>
</dbReference>
<reference evidence="6 7" key="1">
    <citation type="submission" date="2019-09" db="EMBL/GenBank/DDBJ databases">
        <authorList>
            <person name="Feng G."/>
        </authorList>
    </citation>
    <scope>NUCLEOTIDE SEQUENCE [LARGE SCALE GENOMIC DNA]</scope>
    <source>
        <strain evidence="5 6">KACC 19283</strain>
        <strain evidence="4 7">KACC 19284</strain>
    </source>
</reference>
<proteinExistence type="predicted"/>
<dbReference type="InterPro" id="IPR013658">
    <property type="entry name" value="SGL"/>
</dbReference>
<feature type="domain" description="SMP-30/Gluconolactonase/LRE-like region" evidence="3">
    <location>
        <begin position="54"/>
        <end position="320"/>
    </location>
</feature>
<evidence type="ECO:0000313" key="4">
    <source>
        <dbReference type="EMBL" id="KAA9021249.1"/>
    </source>
</evidence>
<evidence type="ECO:0000256" key="1">
    <source>
        <dbReference type="ARBA" id="ARBA00022801"/>
    </source>
</evidence>
<keyword evidence="1" id="KW-0378">Hydrolase</keyword>
<dbReference type="GO" id="GO:0016787">
    <property type="term" value="F:hydrolase activity"/>
    <property type="evidence" value="ECO:0007669"/>
    <property type="project" value="UniProtKB-KW"/>
</dbReference>
<dbReference type="EMBL" id="VYQA01000001">
    <property type="protein sequence ID" value="KAA9033610.1"/>
    <property type="molecule type" value="Genomic_DNA"/>
</dbReference>
<dbReference type="RefSeq" id="WP_120253086.1">
    <property type="nucleotide sequence ID" value="NZ_JBNNIY010000005.1"/>
</dbReference>